<reference evidence="1" key="1">
    <citation type="journal article" date="2023" name="Mol. Ecol. Resour.">
        <title>Chromosome-level genome assembly of a triploid poplar Populus alba 'Berolinensis'.</title>
        <authorList>
            <person name="Chen S."/>
            <person name="Yu Y."/>
            <person name="Wang X."/>
            <person name="Wang S."/>
            <person name="Zhang T."/>
            <person name="Zhou Y."/>
            <person name="He R."/>
            <person name="Meng N."/>
            <person name="Wang Y."/>
            <person name="Liu W."/>
            <person name="Liu Z."/>
            <person name="Liu J."/>
            <person name="Guo Q."/>
            <person name="Huang H."/>
            <person name="Sederoff R.R."/>
            <person name="Wang G."/>
            <person name="Qu G."/>
            <person name="Chen S."/>
        </authorList>
    </citation>
    <scope>NUCLEOTIDE SEQUENCE</scope>
    <source>
        <strain evidence="1">SC-2020</strain>
    </source>
</reference>
<keyword evidence="2" id="KW-1185">Reference proteome</keyword>
<evidence type="ECO:0000313" key="1">
    <source>
        <dbReference type="EMBL" id="KAJ6987287.1"/>
    </source>
</evidence>
<dbReference type="Proteomes" id="UP001164929">
    <property type="component" value="Chromosome 8"/>
</dbReference>
<accession>A0AAD6MN07</accession>
<dbReference type="EMBL" id="JAQIZT010000008">
    <property type="protein sequence ID" value="KAJ6987287.1"/>
    <property type="molecule type" value="Genomic_DNA"/>
</dbReference>
<organism evidence="1 2">
    <name type="scientific">Populus alba x Populus x berolinensis</name>
    <dbReference type="NCBI Taxonomy" id="444605"/>
    <lineage>
        <taxon>Eukaryota</taxon>
        <taxon>Viridiplantae</taxon>
        <taxon>Streptophyta</taxon>
        <taxon>Embryophyta</taxon>
        <taxon>Tracheophyta</taxon>
        <taxon>Spermatophyta</taxon>
        <taxon>Magnoliopsida</taxon>
        <taxon>eudicotyledons</taxon>
        <taxon>Gunneridae</taxon>
        <taxon>Pentapetalae</taxon>
        <taxon>rosids</taxon>
        <taxon>fabids</taxon>
        <taxon>Malpighiales</taxon>
        <taxon>Salicaceae</taxon>
        <taxon>Saliceae</taxon>
        <taxon>Populus</taxon>
    </lineage>
</organism>
<proteinExistence type="predicted"/>
<sequence length="32" mass="3869">MFIHPTTLSNKFNHKPKTAIWHQVQDSKWCNM</sequence>
<comment type="caution">
    <text evidence="1">The sequence shown here is derived from an EMBL/GenBank/DDBJ whole genome shotgun (WGS) entry which is preliminary data.</text>
</comment>
<gene>
    <name evidence="1" type="ORF">NC653_020511</name>
</gene>
<protein>
    <submittedName>
        <fullName evidence="1">Uncharacterized protein</fullName>
    </submittedName>
</protein>
<evidence type="ECO:0000313" key="2">
    <source>
        <dbReference type="Proteomes" id="UP001164929"/>
    </source>
</evidence>
<name>A0AAD6MN07_9ROSI</name>
<dbReference type="AlphaFoldDB" id="A0AAD6MN07"/>